<organism evidence="7 8">
    <name type="scientific">Cherax quadricarinatus</name>
    <name type="common">Australian red claw crayfish</name>
    <dbReference type="NCBI Taxonomy" id="27406"/>
    <lineage>
        <taxon>Eukaryota</taxon>
        <taxon>Metazoa</taxon>
        <taxon>Ecdysozoa</taxon>
        <taxon>Arthropoda</taxon>
        <taxon>Crustacea</taxon>
        <taxon>Multicrustacea</taxon>
        <taxon>Malacostraca</taxon>
        <taxon>Eumalacostraca</taxon>
        <taxon>Eucarida</taxon>
        <taxon>Decapoda</taxon>
        <taxon>Pleocyemata</taxon>
        <taxon>Astacidea</taxon>
        <taxon>Parastacoidea</taxon>
        <taxon>Parastacidae</taxon>
        <taxon>Cherax</taxon>
    </lineage>
</organism>
<dbReference type="Proteomes" id="UP001445076">
    <property type="component" value="Unassembled WGS sequence"/>
</dbReference>
<feature type="region of interest" description="Disordered" evidence="6">
    <location>
        <begin position="152"/>
        <end position="279"/>
    </location>
</feature>
<dbReference type="GO" id="GO:0005634">
    <property type="term" value="C:nucleus"/>
    <property type="evidence" value="ECO:0007669"/>
    <property type="project" value="TreeGrafter"/>
</dbReference>
<dbReference type="PANTHER" id="PTHR14728:SF2">
    <property type="entry name" value="PROTEIN AURORA BOREALIS"/>
    <property type="match status" value="1"/>
</dbReference>
<dbReference type="AlphaFoldDB" id="A0AAW0VWE0"/>
<evidence type="ECO:0000256" key="4">
    <source>
        <dbReference type="ARBA" id="ARBA00022776"/>
    </source>
</evidence>
<keyword evidence="8" id="KW-1185">Reference proteome</keyword>
<dbReference type="Pfam" id="PF15280">
    <property type="entry name" value="BORA_N"/>
    <property type="match status" value="1"/>
</dbReference>
<keyword evidence="4" id="KW-0498">Mitosis</keyword>
<feature type="region of interest" description="Disordered" evidence="6">
    <location>
        <begin position="822"/>
        <end position="860"/>
    </location>
</feature>
<dbReference type="GO" id="GO:0007088">
    <property type="term" value="P:regulation of mitotic nuclear division"/>
    <property type="evidence" value="ECO:0007669"/>
    <property type="project" value="TreeGrafter"/>
</dbReference>
<feature type="region of interest" description="Disordered" evidence="6">
    <location>
        <begin position="529"/>
        <end position="550"/>
    </location>
</feature>
<dbReference type="GO" id="GO:0005737">
    <property type="term" value="C:cytoplasm"/>
    <property type="evidence" value="ECO:0007669"/>
    <property type="project" value="TreeGrafter"/>
</dbReference>
<dbReference type="InterPro" id="IPR023252">
    <property type="entry name" value="Aurora_borealis_protein"/>
</dbReference>
<evidence type="ECO:0000256" key="2">
    <source>
        <dbReference type="ARBA" id="ARBA00020055"/>
    </source>
</evidence>
<gene>
    <name evidence="7" type="ORF">OTU49_012706</name>
</gene>
<sequence length="977" mass="106378">MEVKSSENLQYGVETNVEEEVGVVQCSATPQPTRRPLQQIHLPVSSSPMSQSSATPYKYHKCQMIPEEQEGQENLDPRKIRQRSKKSHLTNSTRCLCCISSCSCIMNLTSATSSAGSDHEPAESTRFRGTSSDETGESSPFAYPLIWESQHGSTLSSTHSPSSLKNTPPSEESPKSNIGGRGRYPCTGKGTPNTENNFPDEPIVERGPDKEGSRAKKVRNGSGSSGENSVSKHHSHQCLNITPSKSSLTPSPSDRSVFRTPSERFSSTKSNECRGPQTPQQRRILNHHSINPFEVGAECLQLPTVSPSLFRHVVSPSQKVDGKFRWSIDQLALLHPVNIETSPFNQADVVIDPDYERQAQDAIDKFFTHHTVASSPWTGSEKAVNLLRMLCTPVQSAASHPVSHTNTVWCQTELSLPPVLPEAVEEALRPFCTFTQEQWWQGSTENDEGTNINNTTLRRKLLFSHDELLNVTPMCSPGGGDASGVGSPPSSVDPLPLHRDDQSPERVHVDDDKGLMWCTAVVAPDFIGSSRKDPQLARHPPPSPSVCSPTLMQRVSPSYIAALLPGDTDGALQLLSPDLSPIEGHENSMASKHPRLHPSPDVSPIHVVHHGSDSGHENVCSSSSSFLNPVLHGHSQAINQIPNMSPTHLSTELQVSPSKAGKHFSPVDKPFPNVLTTDVSLLGNDKLLHKEPQKSPITGTLASLQHPCHQKPCTVSELQTNDVETQASKEDIGMLDLNRKGPESELEVVTCSSQDALLKSPGSLICKENFNPATEADFTNAIQDSAVMSMNKKCDSLERCSPERLQKSGEALDVTMGFTISEENTADPQETSGKTSPVAELRTSSNSGHFSSSPIRGACQSPLEVETPNRRFSDSPPLSPILCRSLMFQGHSARPVSPRKLQHDHPTKRDTLGVLQSTFFCDDTGTNCTDELMDDGHSDAAAVEQRLNPIILARLSSRVPLVRSSSICDMETDSQPS</sequence>
<keyword evidence="5" id="KW-0131">Cell cycle</keyword>
<feature type="compositionally biased region" description="Low complexity" evidence="6">
    <location>
        <begin position="153"/>
        <end position="164"/>
    </location>
</feature>
<dbReference type="PANTHER" id="PTHR14728">
    <property type="entry name" value="PROTEIN AURORA BOREALIS"/>
    <property type="match status" value="1"/>
</dbReference>
<comment type="similarity">
    <text evidence="1">Belongs to the BORA family.</text>
</comment>
<dbReference type="EMBL" id="JARKIK010000100">
    <property type="protein sequence ID" value="KAK8721412.1"/>
    <property type="molecule type" value="Genomic_DNA"/>
</dbReference>
<dbReference type="GO" id="GO:0051301">
    <property type="term" value="P:cell division"/>
    <property type="evidence" value="ECO:0007669"/>
    <property type="project" value="UniProtKB-KW"/>
</dbReference>
<evidence type="ECO:0000313" key="8">
    <source>
        <dbReference type="Proteomes" id="UP001445076"/>
    </source>
</evidence>
<feature type="compositionally biased region" description="Basic and acidic residues" evidence="6">
    <location>
        <begin position="203"/>
        <end position="214"/>
    </location>
</feature>
<proteinExistence type="inferred from homology"/>
<comment type="caution">
    <text evidence="7">The sequence shown here is derived from an EMBL/GenBank/DDBJ whole genome shotgun (WGS) entry which is preliminary data.</text>
</comment>
<evidence type="ECO:0000256" key="6">
    <source>
        <dbReference type="SAM" id="MobiDB-lite"/>
    </source>
</evidence>
<dbReference type="GO" id="GO:0060236">
    <property type="term" value="P:regulation of mitotic spindle organization"/>
    <property type="evidence" value="ECO:0007669"/>
    <property type="project" value="TreeGrafter"/>
</dbReference>
<protein>
    <recommendedName>
        <fullName evidence="2">Protein aurora borealis</fullName>
    </recommendedName>
</protein>
<evidence type="ECO:0000256" key="1">
    <source>
        <dbReference type="ARBA" id="ARBA00010963"/>
    </source>
</evidence>
<feature type="region of interest" description="Disordered" evidence="6">
    <location>
        <begin position="578"/>
        <end position="599"/>
    </location>
</feature>
<feature type="non-terminal residue" evidence="7">
    <location>
        <position position="977"/>
    </location>
</feature>
<feature type="region of interest" description="Disordered" evidence="6">
    <location>
        <begin position="111"/>
        <end position="140"/>
    </location>
</feature>
<feature type="compositionally biased region" description="Low complexity" evidence="6">
    <location>
        <begin position="243"/>
        <end position="255"/>
    </location>
</feature>
<evidence type="ECO:0000313" key="7">
    <source>
        <dbReference type="EMBL" id="KAK8721418.1"/>
    </source>
</evidence>
<feature type="compositionally biased region" description="Polar residues" evidence="6">
    <location>
        <begin position="822"/>
        <end position="835"/>
    </location>
</feature>
<feature type="compositionally biased region" description="Basic and acidic residues" evidence="6">
    <location>
        <begin position="117"/>
        <end position="126"/>
    </location>
</feature>
<dbReference type="EMBL" id="JARKIK010000100">
    <property type="protein sequence ID" value="KAK8721413.1"/>
    <property type="molecule type" value="Genomic_DNA"/>
</dbReference>
<accession>A0AAW0VWE0</accession>
<evidence type="ECO:0000256" key="5">
    <source>
        <dbReference type="ARBA" id="ARBA00023306"/>
    </source>
</evidence>
<dbReference type="GO" id="GO:0019901">
    <property type="term" value="F:protein kinase binding"/>
    <property type="evidence" value="ECO:0007669"/>
    <property type="project" value="TreeGrafter"/>
</dbReference>
<feature type="compositionally biased region" description="Polar residues" evidence="6">
    <location>
        <begin position="842"/>
        <end position="854"/>
    </location>
</feature>
<reference evidence="7 8" key="1">
    <citation type="journal article" date="2024" name="BMC Genomics">
        <title>Genome assembly of redclaw crayfish (Cherax quadricarinatus) provides insights into its immune adaptation and hypoxia tolerance.</title>
        <authorList>
            <person name="Liu Z."/>
            <person name="Zheng J."/>
            <person name="Li H."/>
            <person name="Fang K."/>
            <person name="Wang S."/>
            <person name="He J."/>
            <person name="Zhou D."/>
            <person name="Weng S."/>
            <person name="Chi M."/>
            <person name="Gu Z."/>
            <person name="He J."/>
            <person name="Li F."/>
            <person name="Wang M."/>
        </authorList>
    </citation>
    <scope>NUCLEOTIDE SEQUENCE [LARGE SCALE GENOMIC DNA]</scope>
    <source>
        <strain evidence="7">ZL_2023a</strain>
    </source>
</reference>
<name>A0AAW0VWE0_CHEQU</name>
<dbReference type="EMBL" id="JARKIK010000100">
    <property type="protein sequence ID" value="KAK8721418.1"/>
    <property type="molecule type" value="Genomic_DNA"/>
</dbReference>
<evidence type="ECO:0000256" key="3">
    <source>
        <dbReference type="ARBA" id="ARBA00022618"/>
    </source>
</evidence>
<reference evidence="7" key="2">
    <citation type="submission" date="2024-01" db="EMBL/GenBank/DDBJ databases">
        <authorList>
            <person name="He J."/>
            <person name="Wang M."/>
            <person name="Zheng J."/>
            <person name="Liu Z."/>
        </authorList>
    </citation>
    <scope>NUCLEOTIDE SEQUENCE</scope>
    <source>
        <strain evidence="7">ZL_2023a</strain>
        <tissue evidence="7">Muscle</tissue>
    </source>
</reference>
<keyword evidence="3" id="KW-0132">Cell division</keyword>